<gene>
    <name evidence="1" type="ORF">CYNAS_LOCUS6246</name>
</gene>
<name>A0AA36GLG8_CYLNA</name>
<evidence type="ECO:0000313" key="1">
    <source>
        <dbReference type="EMBL" id="CAJ0594263.1"/>
    </source>
</evidence>
<protein>
    <submittedName>
        <fullName evidence="1">Uncharacterized protein</fullName>
    </submittedName>
</protein>
<organism evidence="1 2">
    <name type="scientific">Cylicocyclus nassatus</name>
    <name type="common">Nematode worm</name>
    <dbReference type="NCBI Taxonomy" id="53992"/>
    <lineage>
        <taxon>Eukaryota</taxon>
        <taxon>Metazoa</taxon>
        <taxon>Ecdysozoa</taxon>
        <taxon>Nematoda</taxon>
        <taxon>Chromadorea</taxon>
        <taxon>Rhabditida</taxon>
        <taxon>Rhabditina</taxon>
        <taxon>Rhabditomorpha</taxon>
        <taxon>Strongyloidea</taxon>
        <taxon>Strongylidae</taxon>
        <taxon>Cylicocyclus</taxon>
    </lineage>
</organism>
<dbReference type="AlphaFoldDB" id="A0AA36GLG8"/>
<reference evidence="1" key="1">
    <citation type="submission" date="2023-07" db="EMBL/GenBank/DDBJ databases">
        <authorList>
            <consortium name="CYATHOMIX"/>
        </authorList>
    </citation>
    <scope>NUCLEOTIDE SEQUENCE</scope>
    <source>
        <strain evidence="1">N/A</strain>
    </source>
</reference>
<keyword evidence="2" id="KW-1185">Reference proteome</keyword>
<dbReference type="EMBL" id="CATQJL010000112">
    <property type="protein sequence ID" value="CAJ0594263.1"/>
    <property type="molecule type" value="Genomic_DNA"/>
</dbReference>
<dbReference type="Proteomes" id="UP001176961">
    <property type="component" value="Unassembled WGS sequence"/>
</dbReference>
<proteinExistence type="predicted"/>
<sequence>MTRALPSSTKDFALFLKLEQTLLRKHLSEMLTGAGSVDDRAQRNRAHVKKIKTVNTNKREKKDNAGCSNSSTLNNLLLVILEVKTPLLLR</sequence>
<evidence type="ECO:0000313" key="2">
    <source>
        <dbReference type="Proteomes" id="UP001176961"/>
    </source>
</evidence>
<accession>A0AA36GLG8</accession>
<comment type="caution">
    <text evidence="1">The sequence shown here is derived from an EMBL/GenBank/DDBJ whole genome shotgun (WGS) entry which is preliminary data.</text>
</comment>